<comment type="subcellular location">
    <subcellularLocation>
        <location evidence="1 8">Secreted</location>
    </subcellularLocation>
</comment>
<evidence type="ECO:0000256" key="5">
    <source>
        <dbReference type="ARBA" id="ARBA00022729"/>
    </source>
</evidence>
<keyword evidence="3 8" id="KW-0719">Serine esterase</keyword>
<accession>A0ABR4F5S1</accession>
<dbReference type="InterPro" id="IPR043580">
    <property type="entry name" value="CUTINASE_1"/>
</dbReference>
<sequence length="254" mass="26678">MQSKALVIFFSFLPSALGHPTLDGRQTQDCEAVHVFLARGTSEDYPGRQISVVNAVCSGISSCGYEDIQYPASFVPDYCTSVGVGVVNGTSQITAYATRCPNAQLVLSGYSQGAQVVGNILGGQSGGSTGCTTQDSTGLDPSSSPAVQSGFRCRQGVISRKLILSAVAAAAFFGDVTHVGNQTYNVESGAPFDGIYPRTGTQLERLNVFSTKLRSWCLADDPVCALGNDGAAHTSYFTLFSEEAGAWVQTKLTL</sequence>
<reference evidence="9 10" key="1">
    <citation type="submission" date="2024-03" db="EMBL/GenBank/DDBJ databases">
        <title>A high-quality draft genome sequence of Diaporthe vaccinii, a causative agent of upright dieback and viscid rot disease in cranberry plants.</title>
        <authorList>
            <person name="Sarrasin M."/>
            <person name="Lang B.F."/>
            <person name="Burger G."/>
        </authorList>
    </citation>
    <scope>NUCLEOTIDE SEQUENCE [LARGE SCALE GENOMIC DNA]</scope>
    <source>
        <strain evidence="9 10">IS7</strain>
    </source>
</reference>
<evidence type="ECO:0000256" key="1">
    <source>
        <dbReference type="ARBA" id="ARBA00004613"/>
    </source>
</evidence>
<dbReference type="EMBL" id="JBAWTH010000010">
    <property type="protein sequence ID" value="KAL2290053.1"/>
    <property type="molecule type" value="Genomic_DNA"/>
</dbReference>
<keyword evidence="7" id="KW-1015">Disulfide bond</keyword>
<dbReference type="Proteomes" id="UP001600888">
    <property type="component" value="Unassembled WGS sequence"/>
</dbReference>
<dbReference type="Gene3D" id="3.40.50.1820">
    <property type="entry name" value="alpha/beta hydrolase"/>
    <property type="match status" value="1"/>
</dbReference>
<evidence type="ECO:0000256" key="3">
    <source>
        <dbReference type="ARBA" id="ARBA00022487"/>
    </source>
</evidence>
<dbReference type="PANTHER" id="PTHR33630">
    <property type="entry name" value="CUTINASE RV1984C-RELATED-RELATED"/>
    <property type="match status" value="1"/>
</dbReference>
<comment type="caution">
    <text evidence="9">The sequence shown here is derived from an EMBL/GenBank/DDBJ whole genome shotgun (WGS) entry which is preliminary data.</text>
</comment>
<protein>
    <recommendedName>
        <fullName evidence="8">Cutinase</fullName>
        <ecNumber evidence="8">3.1.1.74</ecNumber>
    </recommendedName>
</protein>
<evidence type="ECO:0000256" key="7">
    <source>
        <dbReference type="ARBA" id="ARBA00023157"/>
    </source>
</evidence>
<comment type="function">
    <text evidence="8">Catalyzes the hydrolysis of complex carboxylic polyesters found in the cell wall of plants. Degrades cutin, a macromolecule that forms the structure of the plant cuticle.</text>
</comment>
<keyword evidence="4 8" id="KW-0964">Secreted</keyword>
<evidence type="ECO:0000313" key="9">
    <source>
        <dbReference type="EMBL" id="KAL2290053.1"/>
    </source>
</evidence>
<gene>
    <name evidence="9" type="ORF">FJTKL_00579</name>
</gene>
<feature type="chain" id="PRO_5044993087" description="Cutinase" evidence="8">
    <location>
        <begin position="19"/>
        <end position="254"/>
    </location>
</feature>
<feature type="signal peptide" evidence="8">
    <location>
        <begin position="1"/>
        <end position="18"/>
    </location>
</feature>
<evidence type="ECO:0000256" key="4">
    <source>
        <dbReference type="ARBA" id="ARBA00022525"/>
    </source>
</evidence>
<name>A0ABR4F5S1_9PEZI</name>
<keyword evidence="10" id="KW-1185">Reference proteome</keyword>
<dbReference type="SUPFAM" id="SSF53474">
    <property type="entry name" value="alpha/beta-Hydrolases"/>
    <property type="match status" value="1"/>
</dbReference>
<evidence type="ECO:0000313" key="10">
    <source>
        <dbReference type="Proteomes" id="UP001600888"/>
    </source>
</evidence>
<keyword evidence="5 8" id="KW-0732">Signal</keyword>
<dbReference type="PROSITE" id="PS00155">
    <property type="entry name" value="CUTINASE_1"/>
    <property type="match status" value="1"/>
</dbReference>
<proteinExistence type="inferred from homology"/>
<dbReference type="EC" id="3.1.1.74" evidence="8"/>
<evidence type="ECO:0000256" key="6">
    <source>
        <dbReference type="ARBA" id="ARBA00022801"/>
    </source>
</evidence>
<evidence type="ECO:0000256" key="2">
    <source>
        <dbReference type="ARBA" id="ARBA00007534"/>
    </source>
</evidence>
<dbReference type="Pfam" id="PF01083">
    <property type="entry name" value="Cutinase"/>
    <property type="match status" value="1"/>
</dbReference>
<dbReference type="PANTHER" id="PTHR33630:SF13">
    <property type="entry name" value="ACETYLXYLAN ESTERASE"/>
    <property type="match status" value="1"/>
</dbReference>
<comment type="catalytic activity">
    <reaction evidence="8">
        <text>cutin + H2O = cutin monomers.</text>
        <dbReference type="EC" id="3.1.1.74"/>
    </reaction>
</comment>
<keyword evidence="6 8" id="KW-0378">Hydrolase</keyword>
<dbReference type="InterPro" id="IPR000675">
    <property type="entry name" value="Cutinase/axe"/>
</dbReference>
<evidence type="ECO:0000256" key="8">
    <source>
        <dbReference type="RuleBase" id="RU361263"/>
    </source>
</evidence>
<dbReference type="InterPro" id="IPR029058">
    <property type="entry name" value="AB_hydrolase_fold"/>
</dbReference>
<organism evidence="9 10">
    <name type="scientific">Diaporthe vaccinii</name>
    <dbReference type="NCBI Taxonomy" id="105482"/>
    <lineage>
        <taxon>Eukaryota</taxon>
        <taxon>Fungi</taxon>
        <taxon>Dikarya</taxon>
        <taxon>Ascomycota</taxon>
        <taxon>Pezizomycotina</taxon>
        <taxon>Sordariomycetes</taxon>
        <taxon>Sordariomycetidae</taxon>
        <taxon>Diaporthales</taxon>
        <taxon>Diaporthaceae</taxon>
        <taxon>Diaporthe</taxon>
        <taxon>Diaporthe eres species complex</taxon>
    </lineage>
</organism>
<comment type="similarity">
    <text evidence="2 8">Belongs to the cutinase family.</text>
</comment>
<dbReference type="SMART" id="SM01110">
    <property type="entry name" value="Cutinase"/>
    <property type="match status" value="1"/>
</dbReference>